<dbReference type="SUPFAM" id="SSF82185">
    <property type="entry name" value="Histone H3 K4-specific methyltransferase SET7/9 N-terminal domain"/>
    <property type="match status" value="2"/>
</dbReference>
<reference evidence="10" key="3">
    <citation type="submission" date="2015-04" db="UniProtKB">
        <authorList>
            <consortium name="EnsemblPlants"/>
        </authorList>
    </citation>
    <scope>IDENTIFICATION</scope>
</reference>
<dbReference type="FunFam" id="3.30.800.10:FF:000003">
    <property type="entry name" value="Phosphatidylinositol 4-phosphate 5-kinase"/>
    <property type="match status" value="1"/>
</dbReference>
<dbReference type="InterPro" id="IPR002498">
    <property type="entry name" value="PInositol-4-P-4/5-kinase_core"/>
</dbReference>
<dbReference type="GO" id="GO:0016308">
    <property type="term" value="F:1-phosphatidylinositol-4-phosphate 5-kinase activity"/>
    <property type="evidence" value="ECO:0007669"/>
    <property type="project" value="UniProtKB-EC"/>
</dbReference>
<evidence type="ECO:0000256" key="4">
    <source>
        <dbReference type="ARBA" id="ARBA00022741"/>
    </source>
</evidence>
<dbReference type="Gene3D" id="3.30.810.10">
    <property type="entry name" value="2-Layer Sandwich"/>
    <property type="match status" value="1"/>
</dbReference>
<dbReference type="Gramene" id="LPERR03G25710.2">
    <property type="protein sequence ID" value="LPERR03G25710.2"/>
    <property type="gene ID" value="LPERR03G25710"/>
</dbReference>
<dbReference type="GO" id="GO:0005886">
    <property type="term" value="C:plasma membrane"/>
    <property type="evidence" value="ECO:0007669"/>
    <property type="project" value="TreeGrafter"/>
</dbReference>
<keyword evidence="2 7" id="KW-0808">Transferase</keyword>
<dbReference type="PANTHER" id="PTHR23086">
    <property type="entry name" value="PHOSPHATIDYLINOSITOL-4-PHOSPHATE 5-KINASE"/>
    <property type="match status" value="1"/>
</dbReference>
<keyword evidence="4 7" id="KW-0547">Nucleotide-binding</keyword>
<reference evidence="11" key="2">
    <citation type="submission" date="2013-12" db="EMBL/GenBank/DDBJ databases">
        <authorList>
            <person name="Yu Y."/>
            <person name="Lee S."/>
            <person name="de Baynast K."/>
            <person name="Wissotski M."/>
            <person name="Liu L."/>
            <person name="Talag J."/>
            <person name="Goicoechea J."/>
            <person name="Angelova A."/>
            <person name="Jetty R."/>
            <person name="Kudrna D."/>
            <person name="Golser W."/>
            <person name="Rivera L."/>
            <person name="Zhang J."/>
            <person name="Wing R."/>
        </authorList>
    </citation>
    <scope>NUCLEOTIDE SEQUENCE</scope>
</reference>
<dbReference type="PROSITE" id="PS51455">
    <property type="entry name" value="PIPK"/>
    <property type="match status" value="1"/>
</dbReference>
<sequence>MDAAESSGSKRKKNIWRETNGEGWKKKGESWMCVAVWGLLVGASKASARAPPQRGAWGARGGGSGDGMRGGRRVVSFLGVLQLRANTLPNGDIYVGSFDGLVPHGPGKYMWTDGALYDGEWDKSKMTGRGLIQWPSGASYEGDFRGGFIDGAGIFKGVDGSVYKGSWRMNKKHGMGTMVYPNSDIYEGLWNEGLPDGSGKYTWSDGNVYTGTWKSGKMNGRGVMQWINGDTLDCNWLNGLAHGKGYCKYASGACYIGTWDRGLKDGHGIFYQPGSKISCNLEVSDCLTINDGTSASSSSNEKITLGLLFLLQKLCKNWRLRRFLHRPRRISNGTTPVFDDNSGNHVCQDVPSKSFSADDQSPQDSEVDKDLVYEREYVQGVLIMEQPKNEDSRISDSGIAQENTWEKQARGPMETIYMGHRSYYLMLNLQLGIRYTVGKITPVPLREVRLNDFGPRARIKMYFPCEGSQYTPPHYSVDFFWKDYCPMVFRNLREMFHIDAADYMMSICGGDSLKELSSPGKSGSIFYLSQDERFVIKTLRKTELKILLKMLPKYYNHVKAYDNTLITKFFGVHRITLKAGRKVRFVVMGNMFCTELRIHRKYDLKGSTQGRSTKKQNINENTTLKDLDLSYVFHVDKPWREALFRQIALDCMFLESQSIIDYSMLLGIHFRAPNHLKSITSYQSTLESSGISAEMDYSVALQHEEKISSKGFLLVAANEPGPTVRGSHIRGSMVRAAEGGYEEVDIVLPGTGRFRVQLGVNMPARAQKVHEDVNVELENVDTIEEYDVVLYLGIIDILQEYNVSKRVEHAVKSLKFDPLSISAVDPNLYLRRFVSFLEKVFPERD</sequence>
<dbReference type="AlphaFoldDB" id="A0A0D9VXX1"/>
<dbReference type="InterPro" id="IPR023610">
    <property type="entry name" value="PInositol-4/5-P-5/4-kinase"/>
</dbReference>
<dbReference type="PIRSF" id="PIRSF037274">
    <property type="entry name" value="PIP5K_plant_prd"/>
    <property type="match status" value="1"/>
</dbReference>
<dbReference type="Gene3D" id="3.30.800.10">
    <property type="entry name" value="Phosphatidylinositol Phosphate Kinase II Beta"/>
    <property type="match status" value="1"/>
</dbReference>
<dbReference type="InterPro" id="IPR003409">
    <property type="entry name" value="MORN"/>
</dbReference>
<evidence type="ECO:0000256" key="8">
    <source>
        <dbReference type="SAM" id="MobiDB-lite"/>
    </source>
</evidence>
<feature type="compositionally biased region" description="Polar residues" evidence="8">
    <location>
        <begin position="334"/>
        <end position="364"/>
    </location>
</feature>
<feature type="domain" description="PIPK" evidence="9">
    <location>
        <begin position="419"/>
        <end position="841"/>
    </location>
</feature>
<dbReference type="EC" id="2.7.1.68" evidence="1"/>
<dbReference type="CDD" id="cd17302">
    <property type="entry name" value="PIPKc_AtPIP5K_like"/>
    <property type="match status" value="1"/>
</dbReference>
<protein>
    <recommendedName>
        <fullName evidence="1">1-phosphatidylinositol-4-phosphate 5-kinase</fullName>
        <ecNumber evidence="1">2.7.1.68</ecNumber>
    </recommendedName>
</protein>
<evidence type="ECO:0000256" key="1">
    <source>
        <dbReference type="ARBA" id="ARBA00012172"/>
    </source>
</evidence>
<dbReference type="SMART" id="SM00330">
    <property type="entry name" value="PIPKc"/>
    <property type="match status" value="1"/>
</dbReference>
<keyword evidence="11" id="KW-1185">Reference proteome</keyword>
<evidence type="ECO:0000256" key="6">
    <source>
        <dbReference type="ARBA" id="ARBA00022840"/>
    </source>
</evidence>
<reference evidence="10 11" key="1">
    <citation type="submission" date="2012-08" db="EMBL/GenBank/DDBJ databases">
        <title>Oryza genome evolution.</title>
        <authorList>
            <person name="Wing R.A."/>
        </authorList>
    </citation>
    <scope>NUCLEOTIDE SEQUENCE</scope>
</reference>
<evidence type="ECO:0000259" key="9">
    <source>
        <dbReference type="PROSITE" id="PS51455"/>
    </source>
</evidence>
<keyword evidence="5 7" id="KW-0418">Kinase</keyword>
<evidence type="ECO:0000313" key="10">
    <source>
        <dbReference type="EnsemblPlants" id="LPERR03G25710.2"/>
    </source>
</evidence>
<dbReference type="Gene3D" id="2.20.110.10">
    <property type="entry name" value="Histone H3 K4-specific methyltransferase SET7/9 N-terminal domain"/>
    <property type="match status" value="4"/>
</dbReference>
<evidence type="ECO:0000256" key="7">
    <source>
        <dbReference type="PROSITE-ProRule" id="PRU00781"/>
    </source>
</evidence>
<dbReference type="Pfam" id="PF02493">
    <property type="entry name" value="MORN"/>
    <property type="match status" value="8"/>
</dbReference>
<dbReference type="SMART" id="SM00698">
    <property type="entry name" value="MORN"/>
    <property type="match status" value="8"/>
</dbReference>
<accession>A0A0D9VXX1</accession>
<keyword evidence="6 7" id="KW-0067">ATP-binding</keyword>
<dbReference type="GO" id="GO:0005524">
    <property type="term" value="F:ATP binding"/>
    <property type="evidence" value="ECO:0007669"/>
    <property type="project" value="UniProtKB-UniRule"/>
</dbReference>
<organism evidence="10 11">
    <name type="scientific">Leersia perrieri</name>
    <dbReference type="NCBI Taxonomy" id="77586"/>
    <lineage>
        <taxon>Eukaryota</taxon>
        <taxon>Viridiplantae</taxon>
        <taxon>Streptophyta</taxon>
        <taxon>Embryophyta</taxon>
        <taxon>Tracheophyta</taxon>
        <taxon>Spermatophyta</taxon>
        <taxon>Magnoliopsida</taxon>
        <taxon>Liliopsida</taxon>
        <taxon>Poales</taxon>
        <taxon>Poaceae</taxon>
        <taxon>BOP clade</taxon>
        <taxon>Oryzoideae</taxon>
        <taxon>Oryzeae</taxon>
        <taxon>Oryzinae</taxon>
        <taxon>Leersia</taxon>
    </lineage>
</organism>
<dbReference type="InterPro" id="IPR027484">
    <property type="entry name" value="PInositol-4-P-5-kinase_N"/>
</dbReference>
<name>A0A0D9VXX1_9ORYZ</name>
<dbReference type="GO" id="GO:0046854">
    <property type="term" value="P:phosphatidylinositol phosphate biosynthetic process"/>
    <property type="evidence" value="ECO:0007669"/>
    <property type="project" value="TreeGrafter"/>
</dbReference>
<evidence type="ECO:0000256" key="2">
    <source>
        <dbReference type="ARBA" id="ARBA00022679"/>
    </source>
</evidence>
<dbReference type="InterPro" id="IPR017163">
    <property type="entry name" value="PIno-4-P-5_kinase_pln"/>
</dbReference>
<dbReference type="SUPFAM" id="SSF56104">
    <property type="entry name" value="SAICAR synthase-like"/>
    <property type="match status" value="1"/>
</dbReference>
<dbReference type="PANTHER" id="PTHR23086:SF25">
    <property type="entry name" value="PHOSPHATIDYLINOSITOL 4-PHOSPHATE 5-KINASE 8"/>
    <property type="match status" value="1"/>
</dbReference>
<dbReference type="EnsemblPlants" id="LPERR03G25710.2">
    <property type="protein sequence ID" value="LPERR03G25710.2"/>
    <property type="gene ID" value="LPERR03G25710"/>
</dbReference>
<dbReference type="Proteomes" id="UP000032180">
    <property type="component" value="Chromosome 3"/>
</dbReference>
<dbReference type="STRING" id="77586.A0A0D9VXX1"/>
<dbReference type="eggNOG" id="KOG0229">
    <property type="taxonomic scope" value="Eukaryota"/>
</dbReference>
<dbReference type="Pfam" id="PF01504">
    <property type="entry name" value="PIP5K"/>
    <property type="match status" value="1"/>
</dbReference>
<evidence type="ECO:0000256" key="3">
    <source>
        <dbReference type="ARBA" id="ARBA00022737"/>
    </source>
</evidence>
<proteinExistence type="predicted"/>
<feature type="region of interest" description="Disordered" evidence="8">
    <location>
        <begin position="334"/>
        <end position="367"/>
    </location>
</feature>
<keyword evidence="3" id="KW-0677">Repeat</keyword>
<evidence type="ECO:0000256" key="5">
    <source>
        <dbReference type="ARBA" id="ARBA00022777"/>
    </source>
</evidence>
<evidence type="ECO:0000313" key="11">
    <source>
        <dbReference type="Proteomes" id="UP000032180"/>
    </source>
</evidence>
<dbReference type="InterPro" id="IPR027483">
    <property type="entry name" value="PInositol-4-P-4/5-kinase_C_sf"/>
</dbReference>